<protein>
    <submittedName>
        <fullName evidence="1">Uncharacterized protein</fullName>
    </submittedName>
</protein>
<sequence length="73" mass="8120">ECSTTDDLKPVLCCLCAAYQTCMMDNTTTNNWICKLVDDKFYPFGISQRDETLPPDLEHAAAKITVQSSIPFG</sequence>
<organism evidence="1">
    <name type="scientific">Arion vulgaris</name>
    <dbReference type="NCBI Taxonomy" id="1028688"/>
    <lineage>
        <taxon>Eukaryota</taxon>
        <taxon>Metazoa</taxon>
        <taxon>Spiralia</taxon>
        <taxon>Lophotrochozoa</taxon>
        <taxon>Mollusca</taxon>
        <taxon>Gastropoda</taxon>
        <taxon>Heterobranchia</taxon>
        <taxon>Euthyneura</taxon>
        <taxon>Panpulmonata</taxon>
        <taxon>Eupulmonata</taxon>
        <taxon>Stylommatophora</taxon>
        <taxon>Helicina</taxon>
        <taxon>Arionoidea</taxon>
        <taxon>Arionidae</taxon>
        <taxon>Arion</taxon>
    </lineage>
</organism>
<dbReference type="EMBL" id="HACG01000713">
    <property type="protein sequence ID" value="CEK47578.1"/>
    <property type="molecule type" value="Transcribed_RNA"/>
</dbReference>
<reference evidence="1" key="1">
    <citation type="submission" date="2014-12" db="EMBL/GenBank/DDBJ databases">
        <title>Insight into the proteome of Arion vulgaris.</title>
        <authorList>
            <person name="Aradska J."/>
            <person name="Bulat T."/>
            <person name="Smidak R."/>
            <person name="Sarate P."/>
            <person name="Gangsoo J."/>
            <person name="Sialana F."/>
            <person name="Bilban M."/>
            <person name="Lubec G."/>
        </authorList>
    </citation>
    <scope>NUCLEOTIDE SEQUENCE</scope>
    <source>
        <tissue evidence="1">Skin</tissue>
    </source>
</reference>
<name>A0A0B6XUJ9_9EUPU</name>
<accession>A0A0B6XUJ9</accession>
<evidence type="ECO:0000313" key="1">
    <source>
        <dbReference type="EMBL" id="CEK47578.1"/>
    </source>
</evidence>
<feature type="non-terminal residue" evidence="1">
    <location>
        <position position="1"/>
    </location>
</feature>
<feature type="non-terminal residue" evidence="1">
    <location>
        <position position="73"/>
    </location>
</feature>
<gene>
    <name evidence="1" type="primary">ORF1671</name>
</gene>
<dbReference type="AlphaFoldDB" id="A0A0B6XUJ9"/>
<proteinExistence type="predicted"/>